<dbReference type="EMBL" id="SACJ01000001">
    <property type="protein sequence ID" value="RVT79705.1"/>
    <property type="molecule type" value="Genomic_DNA"/>
</dbReference>
<dbReference type="SUPFAM" id="SSF82185">
    <property type="entry name" value="Histone H3 K4-specific methyltransferase SET7/9 N-terminal domain"/>
    <property type="match status" value="1"/>
</dbReference>
<dbReference type="Proteomes" id="UP000285211">
    <property type="component" value="Unassembled WGS sequence"/>
</dbReference>
<dbReference type="Pfam" id="PF07661">
    <property type="entry name" value="MORN_2"/>
    <property type="match status" value="2"/>
</dbReference>
<sequence>MKKLVILVAVLFSGVIFAQDVKPVLEPFGKKVKATYFHENGQVLQEGFFVKGKLEGQWVTYDENGNKTALGEYKNGKKVGKWFFWSEISEKGFTDLTEVDYSDNRIASVKNWKKDAIVNNMD</sequence>
<keyword evidence="1" id="KW-0732">Signal</keyword>
<accession>A0A3S2U648</accession>
<dbReference type="Gene3D" id="2.20.110.10">
    <property type="entry name" value="Histone H3 K4-specific methyltransferase SET7/9 N-terminal domain"/>
    <property type="match status" value="1"/>
</dbReference>
<keyword evidence="3" id="KW-1185">Reference proteome</keyword>
<name>A0A3S2U648_9FLAO</name>
<dbReference type="OrthoDB" id="1467310at2"/>
<feature type="chain" id="PRO_5018646236" evidence="1">
    <location>
        <begin position="19"/>
        <end position="122"/>
    </location>
</feature>
<feature type="signal peptide" evidence="1">
    <location>
        <begin position="1"/>
        <end position="18"/>
    </location>
</feature>
<protein>
    <submittedName>
        <fullName evidence="2">Membrane-binding protein</fullName>
    </submittedName>
</protein>
<organism evidence="2 3">
    <name type="scientific">Flavobacterium sufflavum</name>
    <dbReference type="NCBI Taxonomy" id="1921138"/>
    <lineage>
        <taxon>Bacteria</taxon>
        <taxon>Pseudomonadati</taxon>
        <taxon>Bacteroidota</taxon>
        <taxon>Flavobacteriia</taxon>
        <taxon>Flavobacteriales</taxon>
        <taxon>Flavobacteriaceae</taxon>
        <taxon>Flavobacterium</taxon>
    </lineage>
</organism>
<dbReference type="InterPro" id="IPR011652">
    <property type="entry name" value="MORN_2"/>
</dbReference>
<reference evidence="2 3" key="1">
    <citation type="submission" date="2019-01" db="EMBL/GenBank/DDBJ databases">
        <authorList>
            <person name="Chen W.-M."/>
        </authorList>
    </citation>
    <scope>NUCLEOTIDE SEQUENCE [LARGE SCALE GENOMIC DNA]</scope>
    <source>
        <strain evidence="2 3">BBQ-12</strain>
    </source>
</reference>
<dbReference type="AlphaFoldDB" id="A0A3S2U648"/>
<dbReference type="RefSeq" id="WP_128193024.1">
    <property type="nucleotide sequence ID" value="NZ_SACJ01000001.1"/>
</dbReference>
<evidence type="ECO:0000313" key="3">
    <source>
        <dbReference type="Proteomes" id="UP000285211"/>
    </source>
</evidence>
<evidence type="ECO:0000313" key="2">
    <source>
        <dbReference type="EMBL" id="RVT79705.1"/>
    </source>
</evidence>
<proteinExistence type="predicted"/>
<comment type="caution">
    <text evidence="2">The sequence shown here is derived from an EMBL/GenBank/DDBJ whole genome shotgun (WGS) entry which is preliminary data.</text>
</comment>
<gene>
    <name evidence="2" type="ORF">EOD40_00930</name>
</gene>
<evidence type="ECO:0000256" key="1">
    <source>
        <dbReference type="SAM" id="SignalP"/>
    </source>
</evidence>